<reference evidence="1" key="1">
    <citation type="journal article" date="2020" name="Stud. Mycol.">
        <title>101 Dothideomycetes genomes: a test case for predicting lifestyles and emergence of pathogens.</title>
        <authorList>
            <person name="Haridas S."/>
            <person name="Albert R."/>
            <person name="Binder M."/>
            <person name="Bloem J."/>
            <person name="Labutti K."/>
            <person name="Salamov A."/>
            <person name="Andreopoulos B."/>
            <person name="Baker S."/>
            <person name="Barry K."/>
            <person name="Bills G."/>
            <person name="Bluhm B."/>
            <person name="Cannon C."/>
            <person name="Castanera R."/>
            <person name="Culley D."/>
            <person name="Daum C."/>
            <person name="Ezra D."/>
            <person name="Gonzalez J."/>
            <person name="Henrissat B."/>
            <person name="Kuo A."/>
            <person name="Liang C."/>
            <person name="Lipzen A."/>
            <person name="Lutzoni F."/>
            <person name="Magnuson J."/>
            <person name="Mondo S."/>
            <person name="Nolan M."/>
            <person name="Ohm R."/>
            <person name="Pangilinan J."/>
            <person name="Park H.-J."/>
            <person name="Ramirez L."/>
            <person name="Alfaro M."/>
            <person name="Sun H."/>
            <person name="Tritt A."/>
            <person name="Yoshinaga Y."/>
            <person name="Zwiers L.-H."/>
            <person name="Turgeon B."/>
            <person name="Goodwin S."/>
            <person name="Spatafora J."/>
            <person name="Crous P."/>
            <person name="Grigoriev I."/>
        </authorList>
    </citation>
    <scope>NUCLEOTIDE SEQUENCE</scope>
    <source>
        <strain evidence="1">CBS 125425</strain>
    </source>
</reference>
<evidence type="ECO:0000313" key="2">
    <source>
        <dbReference type="Proteomes" id="UP000799444"/>
    </source>
</evidence>
<accession>A0A9P4QUI2</accession>
<comment type="caution">
    <text evidence="1">The sequence shown here is derived from an EMBL/GenBank/DDBJ whole genome shotgun (WGS) entry which is preliminary data.</text>
</comment>
<gene>
    <name evidence="1" type="ORF">EJ04DRAFT_254047</name>
</gene>
<evidence type="ECO:0000313" key="1">
    <source>
        <dbReference type="EMBL" id="KAF2734012.1"/>
    </source>
</evidence>
<keyword evidence="2" id="KW-1185">Reference proteome</keyword>
<dbReference type="AlphaFoldDB" id="A0A9P4QUI2"/>
<dbReference type="Proteomes" id="UP000799444">
    <property type="component" value="Unassembled WGS sequence"/>
</dbReference>
<name>A0A9P4QUI2_9PLEO</name>
<proteinExistence type="predicted"/>
<organism evidence="1 2">
    <name type="scientific">Polyplosphaeria fusca</name>
    <dbReference type="NCBI Taxonomy" id="682080"/>
    <lineage>
        <taxon>Eukaryota</taxon>
        <taxon>Fungi</taxon>
        <taxon>Dikarya</taxon>
        <taxon>Ascomycota</taxon>
        <taxon>Pezizomycotina</taxon>
        <taxon>Dothideomycetes</taxon>
        <taxon>Pleosporomycetidae</taxon>
        <taxon>Pleosporales</taxon>
        <taxon>Tetraplosphaeriaceae</taxon>
        <taxon>Polyplosphaeria</taxon>
    </lineage>
</organism>
<protein>
    <submittedName>
        <fullName evidence="1">Uncharacterized protein</fullName>
    </submittedName>
</protein>
<dbReference type="EMBL" id="ML996153">
    <property type="protein sequence ID" value="KAF2734012.1"/>
    <property type="molecule type" value="Genomic_DNA"/>
</dbReference>
<sequence length="128" mass="14299">MPRNVIGVRTWGSGSHPSEEACIEKQLAFVARRGGARMLVLAIIAVSERAFSRGFQSRCEFTCNLTQPTGRFPYSAPVSSVSARRQHVGTYFTQKSYVQVGEARSPARAYLSRGFQRCVRSMLIRHCL</sequence>